<dbReference type="Proteomes" id="UP000235116">
    <property type="component" value="Chromosome"/>
</dbReference>
<dbReference type="PANTHER" id="PTHR42724">
    <property type="entry name" value="TETRAACYLDISACCHARIDE 4'-KINASE"/>
    <property type="match status" value="1"/>
</dbReference>
<evidence type="ECO:0000256" key="11">
    <source>
        <dbReference type="ARBA" id="ARBA00023098"/>
    </source>
</evidence>
<comment type="similarity">
    <text evidence="13">Belongs to the LpxK family.</text>
</comment>
<dbReference type="GO" id="GO:0009244">
    <property type="term" value="P:lipopolysaccharide core region biosynthetic process"/>
    <property type="evidence" value="ECO:0007669"/>
    <property type="project" value="TreeGrafter"/>
</dbReference>
<dbReference type="EC" id="2.7.1.130" evidence="3 13"/>
<dbReference type="EMBL" id="CP022684">
    <property type="protein sequence ID" value="AUM14615.1"/>
    <property type="molecule type" value="Genomic_DNA"/>
</dbReference>
<reference evidence="15" key="1">
    <citation type="submission" date="2017-08" db="EMBL/GenBank/DDBJ databases">
        <title>Direct submision.</title>
        <authorList>
            <person name="Kim S.-J."/>
            <person name="Rhee S.-K."/>
        </authorList>
    </citation>
    <scope>NUCLEOTIDE SEQUENCE [LARGE SCALE GENOMIC DNA]</scope>
    <source>
        <strain evidence="15">GI5</strain>
    </source>
</reference>
<protein>
    <recommendedName>
        <fullName evidence="4 13">Tetraacyldisaccharide 4'-kinase</fullName>
        <ecNumber evidence="3 13">2.7.1.130</ecNumber>
    </recommendedName>
    <alternativeName>
        <fullName evidence="12 13">Lipid A 4'-kinase</fullName>
    </alternativeName>
</protein>
<organism evidence="14 15">
    <name type="scientific">Ketobacter alkanivorans</name>
    <dbReference type="NCBI Taxonomy" id="1917421"/>
    <lineage>
        <taxon>Bacteria</taxon>
        <taxon>Pseudomonadati</taxon>
        <taxon>Pseudomonadota</taxon>
        <taxon>Gammaproteobacteria</taxon>
        <taxon>Pseudomonadales</taxon>
        <taxon>Ketobacteraceae</taxon>
        <taxon>Ketobacter</taxon>
    </lineage>
</organism>
<dbReference type="KEGG" id="kak:Kalk_20240"/>
<keyword evidence="10 13" id="KW-0067">ATP-binding</keyword>
<keyword evidence="9 13" id="KW-0418">Kinase</keyword>
<accession>A0A2K9LT18</accession>
<keyword evidence="7 13" id="KW-0808">Transferase</keyword>
<keyword evidence="6 13" id="KW-0441">Lipid A biosynthesis</keyword>
<gene>
    <name evidence="13" type="primary">lpxK</name>
    <name evidence="14" type="ORF">Kalk_20240</name>
</gene>
<dbReference type="OrthoDB" id="9766423at2"/>
<evidence type="ECO:0000313" key="15">
    <source>
        <dbReference type="Proteomes" id="UP000235116"/>
    </source>
</evidence>
<evidence type="ECO:0000313" key="14">
    <source>
        <dbReference type="EMBL" id="AUM14615.1"/>
    </source>
</evidence>
<evidence type="ECO:0000256" key="1">
    <source>
        <dbReference type="ARBA" id="ARBA00002274"/>
    </source>
</evidence>
<evidence type="ECO:0000256" key="4">
    <source>
        <dbReference type="ARBA" id="ARBA00016436"/>
    </source>
</evidence>
<evidence type="ECO:0000256" key="7">
    <source>
        <dbReference type="ARBA" id="ARBA00022679"/>
    </source>
</evidence>
<proteinExistence type="inferred from homology"/>
<dbReference type="AlphaFoldDB" id="A0A2K9LT18"/>
<dbReference type="InterPro" id="IPR003758">
    <property type="entry name" value="LpxK"/>
</dbReference>
<evidence type="ECO:0000256" key="9">
    <source>
        <dbReference type="ARBA" id="ARBA00022777"/>
    </source>
</evidence>
<comment type="function">
    <text evidence="1 13">Transfers the gamma-phosphate of ATP to the 4'-position of a tetraacyldisaccharide 1-phosphate intermediate (termed DS-1-P) to form tetraacyldisaccharide 1,4'-bis-phosphate (lipid IVA).</text>
</comment>
<dbReference type="GO" id="GO:0005886">
    <property type="term" value="C:plasma membrane"/>
    <property type="evidence" value="ECO:0007669"/>
    <property type="project" value="TreeGrafter"/>
</dbReference>
<evidence type="ECO:0000256" key="6">
    <source>
        <dbReference type="ARBA" id="ARBA00022556"/>
    </source>
</evidence>
<dbReference type="InterPro" id="IPR027417">
    <property type="entry name" value="P-loop_NTPase"/>
</dbReference>
<dbReference type="UniPathway" id="UPA00359">
    <property type="reaction ID" value="UER00482"/>
</dbReference>
<dbReference type="SUPFAM" id="SSF52540">
    <property type="entry name" value="P-loop containing nucleoside triphosphate hydrolases"/>
    <property type="match status" value="1"/>
</dbReference>
<keyword evidence="15" id="KW-1185">Reference proteome</keyword>
<dbReference type="RefSeq" id="WP_101895988.1">
    <property type="nucleotide sequence ID" value="NZ_CP022684.1"/>
</dbReference>
<dbReference type="GO" id="GO:0009245">
    <property type="term" value="P:lipid A biosynthetic process"/>
    <property type="evidence" value="ECO:0007669"/>
    <property type="project" value="UniProtKB-UniRule"/>
</dbReference>
<evidence type="ECO:0000256" key="13">
    <source>
        <dbReference type="HAMAP-Rule" id="MF_00409"/>
    </source>
</evidence>
<keyword evidence="11 13" id="KW-0443">Lipid metabolism</keyword>
<dbReference type="NCBIfam" id="TIGR00682">
    <property type="entry name" value="lpxK"/>
    <property type="match status" value="1"/>
</dbReference>
<name>A0A2K9LT18_9GAMM</name>
<feature type="binding site" evidence="13">
    <location>
        <begin position="61"/>
        <end position="68"/>
    </location>
    <ligand>
        <name>ATP</name>
        <dbReference type="ChEBI" id="CHEBI:30616"/>
    </ligand>
</feature>
<dbReference type="HAMAP" id="MF_00409">
    <property type="entry name" value="LpxK"/>
    <property type="match status" value="1"/>
</dbReference>
<sequence length="351" mass="38623">MTVLHRFFNSLWYGHNPLAWLFWPLSLVFKFISRQRRNRYLNGQSPAHHPEVPVIVVGNISVGGTGKTPVTIWLIEQLQKQGLRPGVVSRGYGGKAPRYPHTVTDSDSASVVGDEPLMIHLRTGVPVVVDPDRSAAARSITGSGAVDVIISDDGLQHYGLSRTVELVVVDGSRGFGNGKVLPMGPLREPIHRLQSVDAVIVNGGDASLPCSGGMLSRWGVPEQKCFPMQVEPGEAVGLNSDSSSLLHEALQQQVTAIAGIGNPQRFFSTLQHQGIKHLPVSFPDHHDYSELDLEPYQSGFVLTTEKDAVKLRRFTGLKGAYLPINAQIQPELIDVIMQRLEHFQAHHRHLY</sequence>
<keyword evidence="8 13" id="KW-0547">Nucleotide-binding</keyword>
<evidence type="ECO:0000256" key="10">
    <source>
        <dbReference type="ARBA" id="ARBA00022840"/>
    </source>
</evidence>
<evidence type="ECO:0000256" key="8">
    <source>
        <dbReference type="ARBA" id="ARBA00022741"/>
    </source>
</evidence>
<evidence type="ECO:0000256" key="5">
    <source>
        <dbReference type="ARBA" id="ARBA00022516"/>
    </source>
</evidence>
<comment type="pathway">
    <text evidence="2 13">Glycolipid biosynthesis; lipid IV(A) biosynthesis; lipid IV(A) from (3R)-3-hydroxytetradecanoyl-[acyl-carrier-protein] and UDP-N-acetyl-alpha-D-glucosamine: step 6/6.</text>
</comment>
<evidence type="ECO:0000256" key="2">
    <source>
        <dbReference type="ARBA" id="ARBA00004870"/>
    </source>
</evidence>
<evidence type="ECO:0000256" key="12">
    <source>
        <dbReference type="ARBA" id="ARBA00029757"/>
    </source>
</evidence>
<evidence type="ECO:0000256" key="3">
    <source>
        <dbReference type="ARBA" id="ARBA00012071"/>
    </source>
</evidence>
<comment type="catalytic activity">
    <reaction evidence="13">
        <text>a lipid A disaccharide + ATP = a lipid IVA + ADP + H(+)</text>
        <dbReference type="Rhea" id="RHEA:67840"/>
        <dbReference type="ChEBI" id="CHEBI:15378"/>
        <dbReference type="ChEBI" id="CHEBI:30616"/>
        <dbReference type="ChEBI" id="CHEBI:176343"/>
        <dbReference type="ChEBI" id="CHEBI:176425"/>
        <dbReference type="ChEBI" id="CHEBI:456216"/>
        <dbReference type="EC" id="2.7.1.130"/>
    </reaction>
</comment>
<dbReference type="GO" id="GO:0005524">
    <property type="term" value="F:ATP binding"/>
    <property type="evidence" value="ECO:0007669"/>
    <property type="project" value="UniProtKB-UniRule"/>
</dbReference>
<keyword evidence="5 13" id="KW-0444">Lipid biosynthesis</keyword>
<dbReference type="Pfam" id="PF02606">
    <property type="entry name" value="LpxK"/>
    <property type="match status" value="1"/>
</dbReference>
<dbReference type="PANTHER" id="PTHR42724:SF1">
    <property type="entry name" value="TETRAACYLDISACCHARIDE 4'-KINASE, MITOCHONDRIAL-RELATED"/>
    <property type="match status" value="1"/>
</dbReference>
<dbReference type="GO" id="GO:0009029">
    <property type="term" value="F:lipid-A 4'-kinase activity"/>
    <property type="evidence" value="ECO:0007669"/>
    <property type="project" value="UniProtKB-UniRule"/>
</dbReference>